<dbReference type="InterPro" id="IPR050388">
    <property type="entry name" value="ABC_Ni/Peptide_Import"/>
</dbReference>
<gene>
    <name evidence="6" type="ORF">S01H1_59308</name>
</gene>
<comment type="caution">
    <text evidence="6">The sequence shown here is derived from an EMBL/GenBank/DDBJ whole genome shotgun (WGS) entry which is preliminary data.</text>
</comment>
<dbReference type="GO" id="GO:0005524">
    <property type="term" value="F:ATP binding"/>
    <property type="evidence" value="ECO:0007669"/>
    <property type="project" value="InterPro"/>
</dbReference>
<dbReference type="PANTHER" id="PTHR43297">
    <property type="entry name" value="OLIGOPEPTIDE TRANSPORT ATP-BINDING PROTEIN APPD"/>
    <property type="match status" value="1"/>
</dbReference>
<sequence length="68" mass="7081">MDGNGTLLSVKNLSTHFFTEGGVARAVQDVSFSIKKGKTFALVGESGCGKSVTALSIMRLIPDPPGKI</sequence>
<reference evidence="6" key="1">
    <citation type="journal article" date="2014" name="Front. Microbiol.">
        <title>High frequency of phylogenetically diverse reductive dehalogenase-homologous genes in deep subseafloor sedimentary metagenomes.</title>
        <authorList>
            <person name="Kawai M."/>
            <person name="Futagami T."/>
            <person name="Toyoda A."/>
            <person name="Takaki Y."/>
            <person name="Nishi S."/>
            <person name="Hori S."/>
            <person name="Arai W."/>
            <person name="Tsubouchi T."/>
            <person name="Morono Y."/>
            <person name="Uchiyama I."/>
            <person name="Ito T."/>
            <person name="Fujiyama A."/>
            <person name="Inagaki F."/>
            <person name="Takami H."/>
        </authorList>
    </citation>
    <scope>NUCLEOTIDE SEQUENCE</scope>
    <source>
        <strain evidence="6">Expedition CK06-06</strain>
    </source>
</reference>
<organism evidence="6">
    <name type="scientific">marine sediment metagenome</name>
    <dbReference type="NCBI Taxonomy" id="412755"/>
    <lineage>
        <taxon>unclassified sequences</taxon>
        <taxon>metagenomes</taxon>
        <taxon>ecological metagenomes</taxon>
    </lineage>
</organism>
<feature type="domain" description="ABC transporter" evidence="5">
    <location>
        <begin position="27"/>
        <end position="68"/>
    </location>
</feature>
<evidence type="ECO:0000259" key="5">
    <source>
        <dbReference type="Pfam" id="PF00005"/>
    </source>
</evidence>
<name>X0WN02_9ZZZZ</name>
<dbReference type="InterPro" id="IPR003439">
    <property type="entry name" value="ABC_transporter-like_ATP-bd"/>
</dbReference>
<evidence type="ECO:0000313" key="6">
    <source>
        <dbReference type="EMBL" id="GAG14076.1"/>
    </source>
</evidence>
<feature type="non-terminal residue" evidence="6">
    <location>
        <position position="68"/>
    </location>
</feature>
<dbReference type="SUPFAM" id="SSF52540">
    <property type="entry name" value="P-loop containing nucleoside triphosphate hydrolases"/>
    <property type="match status" value="1"/>
</dbReference>
<proteinExistence type="predicted"/>
<dbReference type="GO" id="GO:0016020">
    <property type="term" value="C:membrane"/>
    <property type="evidence" value="ECO:0007669"/>
    <property type="project" value="UniProtKB-SubCell"/>
</dbReference>
<evidence type="ECO:0000256" key="1">
    <source>
        <dbReference type="ARBA" id="ARBA00004370"/>
    </source>
</evidence>
<evidence type="ECO:0000256" key="4">
    <source>
        <dbReference type="ARBA" id="ARBA00023136"/>
    </source>
</evidence>
<protein>
    <recommendedName>
        <fullName evidence="5">ABC transporter domain-containing protein</fullName>
    </recommendedName>
</protein>
<evidence type="ECO:0000256" key="2">
    <source>
        <dbReference type="ARBA" id="ARBA00022448"/>
    </source>
</evidence>
<dbReference type="AlphaFoldDB" id="X0WN02"/>
<dbReference type="Gene3D" id="3.40.50.300">
    <property type="entry name" value="P-loop containing nucleotide triphosphate hydrolases"/>
    <property type="match status" value="1"/>
</dbReference>
<dbReference type="InterPro" id="IPR027417">
    <property type="entry name" value="P-loop_NTPase"/>
</dbReference>
<evidence type="ECO:0000256" key="3">
    <source>
        <dbReference type="ARBA" id="ARBA00022475"/>
    </source>
</evidence>
<accession>X0WN02</accession>
<keyword evidence="3" id="KW-1003">Cell membrane</keyword>
<keyword evidence="2" id="KW-0813">Transport</keyword>
<dbReference type="PANTHER" id="PTHR43297:SF2">
    <property type="entry name" value="DIPEPTIDE TRANSPORT ATP-BINDING PROTEIN DPPD"/>
    <property type="match status" value="1"/>
</dbReference>
<dbReference type="EMBL" id="BARS01038789">
    <property type="protein sequence ID" value="GAG14076.1"/>
    <property type="molecule type" value="Genomic_DNA"/>
</dbReference>
<dbReference type="Pfam" id="PF00005">
    <property type="entry name" value="ABC_tran"/>
    <property type="match status" value="1"/>
</dbReference>
<comment type="subcellular location">
    <subcellularLocation>
        <location evidence="1">Membrane</location>
    </subcellularLocation>
</comment>
<dbReference type="GO" id="GO:0016887">
    <property type="term" value="F:ATP hydrolysis activity"/>
    <property type="evidence" value="ECO:0007669"/>
    <property type="project" value="InterPro"/>
</dbReference>
<keyword evidence="4" id="KW-0472">Membrane</keyword>